<dbReference type="InterPro" id="IPR023187">
    <property type="entry name" value="Tscrpt_reg_MarR-type_CS"/>
</dbReference>
<dbReference type="Proteomes" id="UP001589702">
    <property type="component" value="Unassembled WGS sequence"/>
</dbReference>
<dbReference type="InterPro" id="IPR036390">
    <property type="entry name" value="WH_DNA-bd_sf"/>
</dbReference>
<keyword evidence="2" id="KW-0238">DNA-binding</keyword>
<protein>
    <submittedName>
        <fullName evidence="5">MarR family winged helix-turn-helix transcriptional regulator</fullName>
    </submittedName>
</protein>
<keyword evidence="1" id="KW-0805">Transcription regulation</keyword>
<gene>
    <name evidence="5" type="ORF">ACFFP1_10325</name>
</gene>
<keyword evidence="3" id="KW-0804">Transcription</keyword>
<evidence type="ECO:0000256" key="1">
    <source>
        <dbReference type="ARBA" id="ARBA00023015"/>
    </source>
</evidence>
<dbReference type="PANTHER" id="PTHR42756">
    <property type="entry name" value="TRANSCRIPTIONAL REGULATOR, MARR"/>
    <property type="match status" value="1"/>
</dbReference>
<evidence type="ECO:0000256" key="2">
    <source>
        <dbReference type="ARBA" id="ARBA00023125"/>
    </source>
</evidence>
<proteinExistence type="predicted"/>
<keyword evidence="6" id="KW-1185">Reference proteome</keyword>
<dbReference type="PROSITE" id="PS50995">
    <property type="entry name" value="HTH_MARR_2"/>
    <property type="match status" value="1"/>
</dbReference>
<dbReference type="SMART" id="SM00347">
    <property type="entry name" value="HTH_MARR"/>
    <property type="match status" value="1"/>
</dbReference>
<dbReference type="PROSITE" id="PS01117">
    <property type="entry name" value="HTH_MARR_1"/>
    <property type="match status" value="1"/>
</dbReference>
<evidence type="ECO:0000313" key="5">
    <source>
        <dbReference type="EMBL" id="MFB9819897.1"/>
    </source>
</evidence>
<evidence type="ECO:0000256" key="3">
    <source>
        <dbReference type="ARBA" id="ARBA00023163"/>
    </source>
</evidence>
<accession>A0ABV5XYT1</accession>
<evidence type="ECO:0000313" key="6">
    <source>
        <dbReference type="Proteomes" id="UP001589702"/>
    </source>
</evidence>
<dbReference type="InterPro" id="IPR036388">
    <property type="entry name" value="WH-like_DNA-bd_sf"/>
</dbReference>
<dbReference type="RefSeq" id="WP_234751921.1">
    <property type="nucleotide sequence ID" value="NZ_BAAAWN010000001.1"/>
</dbReference>
<dbReference type="Gene3D" id="1.10.10.10">
    <property type="entry name" value="Winged helix-like DNA-binding domain superfamily/Winged helix DNA-binding domain"/>
    <property type="match status" value="1"/>
</dbReference>
<dbReference type="EMBL" id="JBHMBC010000016">
    <property type="protein sequence ID" value="MFB9819897.1"/>
    <property type="molecule type" value="Genomic_DNA"/>
</dbReference>
<organism evidence="5 6">
    <name type="scientific">Arthrobacter ramosus</name>
    <dbReference type="NCBI Taxonomy" id="1672"/>
    <lineage>
        <taxon>Bacteria</taxon>
        <taxon>Bacillati</taxon>
        <taxon>Actinomycetota</taxon>
        <taxon>Actinomycetes</taxon>
        <taxon>Micrococcales</taxon>
        <taxon>Micrococcaceae</taxon>
        <taxon>Arthrobacter</taxon>
    </lineage>
</organism>
<dbReference type="PRINTS" id="PR00598">
    <property type="entry name" value="HTHMARR"/>
</dbReference>
<name>A0ABV5XYT1_ARTRM</name>
<dbReference type="SUPFAM" id="SSF46785">
    <property type="entry name" value="Winged helix' DNA-binding domain"/>
    <property type="match status" value="1"/>
</dbReference>
<feature type="domain" description="HTH marR-type" evidence="4">
    <location>
        <begin position="6"/>
        <end position="137"/>
    </location>
</feature>
<reference evidence="5 6" key="1">
    <citation type="submission" date="2024-09" db="EMBL/GenBank/DDBJ databases">
        <authorList>
            <person name="Sun Q."/>
            <person name="Mori K."/>
        </authorList>
    </citation>
    <scope>NUCLEOTIDE SEQUENCE [LARGE SCALE GENOMIC DNA]</scope>
    <source>
        <strain evidence="5 6">JCM 1334</strain>
    </source>
</reference>
<evidence type="ECO:0000259" key="4">
    <source>
        <dbReference type="PROSITE" id="PS50995"/>
    </source>
</evidence>
<comment type="caution">
    <text evidence="5">The sequence shown here is derived from an EMBL/GenBank/DDBJ whole genome shotgun (WGS) entry which is preliminary data.</text>
</comment>
<dbReference type="PANTHER" id="PTHR42756:SF1">
    <property type="entry name" value="TRANSCRIPTIONAL REPRESSOR OF EMRAB OPERON"/>
    <property type="match status" value="1"/>
</dbReference>
<dbReference type="Pfam" id="PF12802">
    <property type="entry name" value="MarR_2"/>
    <property type="match status" value="1"/>
</dbReference>
<sequence>MPDMERWPTGRLLSTAARLVEHAWNEKLRGMDLTHAGVIVMEVLAVNGPTTQSMLAQIVRVQAQTMGKTLTRLEAHGHVSRARSVSDRRSQVVSLTEAGEHTLGLATQLEREVLAPVPVDTAKLRRELQSLVRELANNHSSAVVNDIVAAADSVAAPGEASH</sequence>
<dbReference type="InterPro" id="IPR000835">
    <property type="entry name" value="HTH_MarR-typ"/>
</dbReference>